<sequence length="228" mass="26379">MRLLKLLLFTGITLLLLPLLIAWGMKWEWTGFAPGTPDGWLGFWGGYIGAVIGALTAGAIAYFVATKQIELQTEKDDKREKNFLASQIRIQKLQEVNSDILQFNREHAIINAKIIELIKERITQNEFEQLNDAQQEKITQIIRNLKGNEVFNPFSKEIYELIEMASLCLDKAYEAYHNPLTKKKSYNPEDVSWRAIDAEFNKMFLFSINITEKINERLHNEIKNLTLD</sequence>
<keyword evidence="3" id="KW-1185">Reference proteome</keyword>
<protein>
    <submittedName>
        <fullName evidence="2">Uncharacterized protein</fullName>
    </submittedName>
</protein>
<keyword evidence="1" id="KW-1133">Transmembrane helix</keyword>
<dbReference type="OrthoDB" id="2330154at2"/>
<evidence type="ECO:0000313" key="3">
    <source>
        <dbReference type="Proteomes" id="UP000284416"/>
    </source>
</evidence>
<reference evidence="2 3" key="1">
    <citation type="journal article" date="2017" name="Int. J. Syst. Evol. Microbiol.">
        <title>Bacillus notoginsengisoli sp. nov., a novel bacterium isolated from the rhizosphere of Panax notoginseng.</title>
        <authorList>
            <person name="Zhang M.Y."/>
            <person name="Cheng J."/>
            <person name="Cai Y."/>
            <person name="Zhang T.Y."/>
            <person name="Wu Y.Y."/>
            <person name="Manikprabhu D."/>
            <person name="Li W.J."/>
            <person name="Zhang Y.X."/>
        </authorList>
    </citation>
    <scope>NUCLEOTIDE SEQUENCE [LARGE SCALE GENOMIC DNA]</scope>
    <source>
        <strain evidence="2 3">JCM 30743</strain>
    </source>
</reference>
<gene>
    <name evidence="2" type="ORF">D1B31_02010</name>
</gene>
<feature type="transmembrane region" description="Helical" evidence="1">
    <location>
        <begin position="46"/>
        <end position="65"/>
    </location>
</feature>
<evidence type="ECO:0000313" key="2">
    <source>
        <dbReference type="EMBL" id="RHW43458.1"/>
    </source>
</evidence>
<keyword evidence="1" id="KW-0812">Transmembrane</keyword>
<name>A0A417Z0I7_9BACI</name>
<organism evidence="2 3">
    <name type="scientific">Neobacillus notoginsengisoli</name>
    <dbReference type="NCBI Taxonomy" id="1578198"/>
    <lineage>
        <taxon>Bacteria</taxon>
        <taxon>Bacillati</taxon>
        <taxon>Bacillota</taxon>
        <taxon>Bacilli</taxon>
        <taxon>Bacillales</taxon>
        <taxon>Bacillaceae</taxon>
        <taxon>Neobacillus</taxon>
    </lineage>
</organism>
<dbReference type="RefSeq" id="WP_118919066.1">
    <property type="nucleotide sequence ID" value="NZ_QWEG01000001.1"/>
</dbReference>
<keyword evidence="1" id="KW-0472">Membrane</keyword>
<comment type="caution">
    <text evidence="2">The sequence shown here is derived from an EMBL/GenBank/DDBJ whole genome shotgun (WGS) entry which is preliminary data.</text>
</comment>
<evidence type="ECO:0000256" key="1">
    <source>
        <dbReference type="SAM" id="Phobius"/>
    </source>
</evidence>
<proteinExistence type="predicted"/>
<dbReference type="AlphaFoldDB" id="A0A417Z0I7"/>
<accession>A0A417Z0I7</accession>
<dbReference type="EMBL" id="QWEG01000001">
    <property type="protein sequence ID" value="RHW43458.1"/>
    <property type="molecule type" value="Genomic_DNA"/>
</dbReference>
<dbReference type="Proteomes" id="UP000284416">
    <property type="component" value="Unassembled WGS sequence"/>
</dbReference>